<evidence type="ECO:0000313" key="2">
    <source>
        <dbReference type="EMBL" id="AYP68225.1"/>
    </source>
</evidence>
<sequence>MKNEKLTKEEIVSGIIGWTIFIVAIIVVMVVFPKEDKLTHNDCLQIGKFKYENKCVDYKDIPVSHHEKVWDEVATEIARSRGISKEQALREILRIMEDN</sequence>
<keyword evidence="1" id="KW-0812">Transmembrane</keyword>
<feature type="transmembrane region" description="Helical" evidence="1">
    <location>
        <begin position="12"/>
        <end position="32"/>
    </location>
</feature>
<evidence type="ECO:0000256" key="1">
    <source>
        <dbReference type="SAM" id="Phobius"/>
    </source>
</evidence>
<keyword evidence="1" id="KW-0472">Membrane</keyword>
<accession>A0A3G3BVE6</accession>
<protein>
    <submittedName>
        <fullName evidence="2">Uncharacterized protein</fullName>
    </submittedName>
</protein>
<name>A0A3G3BVE6_9CAUD</name>
<dbReference type="EMBL" id="MH884508">
    <property type="protein sequence ID" value="AYP68225.1"/>
    <property type="molecule type" value="Genomic_DNA"/>
</dbReference>
<reference evidence="2 3" key="1">
    <citation type="submission" date="2018-09" db="EMBL/GenBank/DDBJ databases">
        <title>Comparative Genomic Analysis of Eight Novel Haloalkaliphilic Bacteriophages from Lake Elmenteita, Kenya.</title>
        <authorList>
            <person name="Akhwale J.K."/>
        </authorList>
    </citation>
    <scope>NUCLEOTIDE SEQUENCE [LARGE SCALE GENOMIC DNA]</scope>
</reference>
<organism evidence="2 3">
    <name type="scientific">Bacillus phage vB_BcoS-136</name>
    <dbReference type="NCBI Taxonomy" id="2419619"/>
    <lineage>
        <taxon>Viruses</taxon>
        <taxon>Duplodnaviria</taxon>
        <taxon>Heunggongvirae</taxon>
        <taxon>Uroviricota</taxon>
        <taxon>Caudoviricetes</taxon>
        <taxon>Heleneionescovirinae</taxon>
        <taxon>Kenyattavirus</taxon>
        <taxon>Kenyattavirus kv136</taxon>
    </lineage>
</organism>
<evidence type="ECO:0000313" key="3">
    <source>
        <dbReference type="Proteomes" id="UP000274199"/>
    </source>
</evidence>
<proteinExistence type="predicted"/>
<dbReference type="Proteomes" id="UP000274199">
    <property type="component" value="Segment"/>
</dbReference>
<gene>
    <name evidence="2" type="ORF">vBBcoS136_00093</name>
</gene>
<keyword evidence="1" id="KW-1133">Transmembrane helix</keyword>
<keyword evidence="3" id="KW-1185">Reference proteome</keyword>